<feature type="non-terminal residue" evidence="1">
    <location>
        <position position="1"/>
    </location>
</feature>
<organism evidence="1">
    <name type="scientific">Tanacetum cinerariifolium</name>
    <name type="common">Dalmatian daisy</name>
    <name type="synonym">Chrysanthemum cinerariifolium</name>
    <dbReference type="NCBI Taxonomy" id="118510"/>
    <lineage>
        <taxon>Eukaryota</taxon>
        <taxon>Viridiplantae</taxon>
        <taxon>Streptophyta</taxon>
        <taxon>Embryophyta</taxon>
        <taxon>Tracheophyta</taxon>
        <taxon>Spermatophyta</taxon>
        <taxon>Magnoliopsida</taxon>
        <taxon>eudicotyledons</taxon>
        <taxon>Gunneridae</taxon>
        <taxon>Pentapetalae</taxon>
        <taxon>asterids</taxon>
        <taxon>campanulids</taxon>
        <taxon>Asterales</taxon>
        <taxon>Asteraceae</taxon>
        <taxon>Asteroideae</taxon>
        <taxon>Anthemideae</taxon>
        <taxon>Anthemidinae</taxon>
        <taxon>Tanacetum</taxon>
    </lineage>
</organism>
<accession>A0A699X6U0</accession>
<dbReference type="InterPro" id="IPR036188">
    <property type="entry name" value="FAD/NAD-bd_sf"/>
</dbReference>
<name>A0A699X6U0_TANCI</name>
<evidence type="ECO:0000313" key="1">
    <source>
        <dbReference type="EMBL" id="GFD55417.1"/>
    </source>
</evidence>
<comment type="caution">
    <text evidence="1">The sequence shown here is derived from an EMBL/GenBank/DDBJ whole genome shotgun (WGS) entry which is preliminary data.</text>
</comment>
<gene>
    <name evidence="1" type="ORF">Tci_927386</name>
</gene>
<dbReference type="Gene3D" id="3.50.50.60">
    <property type="entry name" value="FAD/NAD(P)-binding domain"/>
    <property type="match status" value="1"/>
</dbReference>
<dbReference type="EMBL" id="BKCJ011817738">
    <property type="protein sequence ID" value="GFD55417.1"/>
    <property type="molecule type" value="Genomic_DNA"/>
</dbReference>
<sequence>MGSALGCEVRNRAIVVDEWQATGLTDHYAAGECTGFGGSELAQVEGRIAGLVVVGKQDEARALWPERQRWQRFADRLNNAFALDPALKTLSKAD</sequence>
<protein>
    <submittedName>
        <fullName evidence="1">Uncharacterized protein</fullName>
    </submittedName>
</protein>
<feature type="non-terminal residue" evidence="1">
    <location>
        <position position="94"/>
    </location>
</feature>
<dbReference type="AlphaFoldDB" id="A0A699X6U0"/>
<proteinExistence type="predicted"/>
<dbReference type="SUPFAM" id="SSF51905">
    <property type="entry name" value="FAD/NAD(P)-binding domain"/>
    <property type="match status" value="1"/>
</dbReference>
<reference evidence="1" key="1">
    <citation type="journal article" date="2019" name="Sci. Rep.">
        <title>Draft genome of Tanacetum cinerariifolium, the natural source of mosquito coil.</title>
        <authorList>
            <person name="Yamashiro T."/>
            <person name="Shiraishi A."/>
            <person name="Satake H."/>
            <person name="Nakayama K."/>
        </authorList>
    </citation>
    <scope>NUCLEOTIDE SEQUENCE</scope>
</reference>